<keyword evidence="2" id="KW-0378">Hydrolase</keyword>
<dbReference type="AlphaFoldDB" id="A0A8E0VIP5"/>
<sequence length="369" mass="39780">VTVSSAQRGEIELWLTSPSGTVSKLLSKRPKDIEVAGFHAWPFMSVHYWGELANGTWKLTVHSGKAAVSIHDWILILYGTNTPPPMHDASHRRGVRQLPKSEIKHAETSNADPVASPNRFTSGFSSAIKESDGARNPTSKTHPSHRFDVTSTSESQIPPPPSRSSASVSKSQSSYSGYPFYYYPNGLSSYGFWPMWNQDTHNSVPYLPPSASSSVLPQTAGIHAPAHSAAAAVPPPPPPPPIASRLYAHLFPPNGHGSDDHSSNSDSSVRPGSVDKSRPPNPFMVDSNPLFDLDLPPILGTVGEHGDASPNAMDSSPSSLVPSRLDGMSSRTGSLRPPVSLPLSSATRVLFSFQYWAVSFAYLFCFPPF</sequence>
<dbReference type="Gene3D" id="2.60.120.260">
    <property type="entry name" value="Galactose-binding domain-like"/>
    <property type="match status" value="1"/>
</dbReference>
<evidence type="ECO:0000256" key="1">
    <source>
        <dbReference type="ARBA" id="ARBA00022670"/>
    </source>
</evidence>
<dbReference type="GO" id="GO:0004252">
    <property type="term" value="F:serine-type endopeptidase activity"/>
    <property type="evidence" value="ECO:0007669"/>
    <property type="project" value="InterPro"/>
</dbReference>
<dbReference type="EMBL" id="LUCM01007019">
    <property type="protein sequence ID" value="KAA0190488.1"/>
    <property type="molecule type" value="Genomic_DNA"/>
</dbReference>
<feature type="compositionally biased region" description="Low complexity" evidence="4">
    <location>
        <begin position="163"/>
        <end position="172"/>
    </location>
</feature>
<dbReference type="SUPFAM" id="SSF49785">
    <property type="entry name" value="Galactose-binding domain-like"/>
    <property type="match status" value="1"/>
</dbReference>
<feature type="region of interest" description="Disordered" evidence="4">
    <location>
        <begin position="104"/>
        <end position="172"/>
    </location>
</feature>
<evidence type="ECO:0000259" key="5">
    <source>
        <dbReference type="PROSITE" id="PS51829"/>
    </source>
</evidence>
<name>A0A8E0VIP5_9TREM</name>
<feature type="compositionally biased region" description="Pro residues" evidence="4">
    <location>
        <begin position="233"/>
        <end position="242"/>
    </location>
</feature>
<dbReference type="Pfam" id="PF01483">
    <property type="entry name" value="P_proprotein"/>
    <property type="match status" value="1"/>
</dbReference>
<accession>A0A8E0VIP5</accession>
<dbReference type="GO" id="GO:0005802">
    <property type="term" value="C:trans-Golgi network"/>
    <property type="evidence" value="ECO:0007669"/>
    <property type="project" value="TreeGrafter"/>
</dbReference>
<dbReference type="GO" id="GO:0000139">
    <property type="term" value="C:Golgi membrane"/>
    <property type="evidence" value="ECO:0007669"/>
    <property type="project" value="TreeGrafter"/>
</dbReference>
<gene>
    <name evidence="6" type="ORF">FBUS_02143</name>
</gene>
<proteinExistence type="predicted"/>
<evidence type="ECO:0000256" key="3">
    <source>
        <dbReference type="ARBA" id="ARBA00022825"/>
    </source>
</evidence>
<keyword evidence="1 6" id="KW-0645">Protease</keyword>
<keyword evidence="7" id="KW-1185">Reference proteome</keyword>
<feature type="domain" description="P/Homo B" evidence="5">
    <location>
        <begin position="1"/>
        <end position="83"/>
    </location>
</feature>
<evidence type="ECO:0000313" key="6">
    <source>
        <dbReference type="EMBL" id="KAA0190488.1"/>
    </source>
</evidence>
<dbReference type="Proteomes" id="UP000728185">
    <property type="component" value="Unassembled WGS sequence"/>
</dbReference>
<evidence type="ECO:0000313" key="7">
    <source>
        <dbReference type="Proteomes" id="UP000728185"/>
    </source>
</evidence>
<dbReference type="OrthoDB" id="300641at2759"/>
<dbReference type="InterPro" id="IPR008979">
    <property type="entry name" value="Galactose-bd-like_sf"/>
</dbReference>
<dbReference type="PROSITE" id="PS51829">
    <property type="entry name" value="P_HOMO_B"/>
    <property type="match status" value="1"/>
</dbReference>
<evidence type="ECO:0000256" key="4">
    <source>
        <dbReference type="SAM" id="MobiDB-lite"/>
    </source>
</evidence>
<dbReference type="InterPro" id="IPR002884">
    <property type="entry name" value="P_dom"/>
</dbReference>
<feature type="compositionally biased region" description="Polar residues" evidence="4">
    <location>
        <begin position="312"/>
        <end position="321"/>
    </location>
</feature>
<organism evidence="6 7">
    <name type="scientific">Fasciolopsis buskii</name>
    <dbReference type="NCBI Taxonomy" id="27845"/>
    <lineage>
        <taxon>Eukaryota</taxon>
        <taxon>Metazoa</taxon>
        <taxon>Spiralia</taxon>
        <taxon>Lophotrochozoa</taxon>
        <taxon>Platyhelminthes</taxon>
        <taxon>Trematoda</taxon>
        <taxon>Digenea</taxon>
        <taxon>Plagiorchiida</taxon>
        <taxon>Echinostomata</taxon>
        <taxon>Echinostomatoidea</taxon>
        <taxon>Fasciolidae</taxon>
        <taxon>Fasciolopsis</taxon>
    </lineage>
</organism>
<feature type="region of interest" description="Disordered" evidence="4">
    <location>
        <begin position="226"/>
        <end position="286"/>
    </location>
</feature>
<feature type="region of interest" description="Disordered" evidence="4">
    <location>
        <begin position="302"/>
        <end position="337"/>
    </location>
</feature>
<dbReference type="PANTHER" id="PTHR42884:SF3">
    <property type="entry name" value="FURIN-LIKE PROTEASE 1, ISOFORMS 1_1-X_2"/>
    <property type="match status" value="1"/>
</dbReference>
<dbReference type="GO" id="GO:0016486">
    <property type="term" value="P:peptide hormone processing"/>
    <property type="evidence" value="ECO:0007669"/>
    <property type="project" value="TreeGrafter"/>
</dbReference>
<dbReference type="PANTHER" id="PTHR42884">
    <property type="entry name" value="PROPROTEIN CONVERTASE SUBTILISIN/KEXIN-RELATED"/>
    <property type="match status" value="1"/>
</dbReference>
<reference evidence="6" key="1">
    <citation type="submission" date="2019-05" db="EMBL/GenBank/DDBJ databases">
        <title>Annotation for the trematode Fasciolopsis buski.</title>
        <authorList>
            <person name="Choi Y.-J."/>
        </authorList>
    </citation>
    <scope>NUCLEOTIDE SEQUENCE</scope>
    <source>
        <strain evidence="6">HT</strain>
        <tissue evidence="6">Whole worm</tissue>
    </source>
</reference>
<protein>
    <submittedName>
        <fullName evidence="6">Furin protease 1 isoforms 1/1-X/2</fullName>
    </submittedName>
</protein>
<evidence type="ECO:0000256" key="2">
    <source>
        <dbReference type="ARBA" id="ARBA00022801"/>
    </source>
</evidence>
<comment type="caution">
    <text evidence="6">The sequence shown here is derived from an EMBL/GenBank/DDBJ whole genome shotgun (WGS) entry which is preliminary data.</text>
</comment>
<feature type="non-terminal residue" evidence="6">
    <location>
        <position position="1"/>
    </location>
</feature>
<keyword evidence="3" id="KW-0720">Serine protease</keyword>